<feature type="domain" description="DinB-like" evidence="1">
    <location>
        <begin position="10"/>
        <end position="142"/>
    </location>
</feature>
<dbReference type="Pfam" id="PF12867">
    <property type="entry name" value="DinB_2"/>
    <property type="match status" value="1"/>
</dbReference>
<dbReference type="InterPro" id="IPR024775">
    <property type="entry name" value="DinB-like"/>
</dbReference>
<keyword evidence="3" id="KW-1185">Reference proteome</keyword>
<name>A0A3D9QWX4_9BACL</name>
<evidence type="ECO:0000313" key="2">
    <source>
        <dbReference type="EMBL" id="REE69724.1"/>
    </source>
</evidence>
<reference evidence="2 3" key="1">
    <citation type="submission" date="2018-08" db="EMBL/GenBank/DDBJ databases">
        <title>Genomic Encyclopedia of Type Strains, Phase III (KMG-III): the genomes of soil and plant-associated and newly described type strains.</title>
        <authorList>
            <person name="Whitman W."/>
        </authorList>
    </citation>
    <scope>NUCLEOTIDE SEQUENCE [LARGE SCALE GENOMIC DNA]</scope>
    <source>
        <strain evidence="2 3">CGMCC 1.10966</strain>
    </source>
</reference>
<dbReference type="OrthoDB" id="4295522at2"/>
<dbReference type="SUPFAM" id="SSF109854">
    <property type="entry name" value="DinB/YfiT-like putative metalloenzymes"/>
    <property type="match status" value="1"/>
</dbReference>
<dbReference type="Proteomes" id="UP000256304">
    <property type="component" value="Unassembled WGS sequence"/>
</dbReference>
<accession>A0A3D9QWX4</accession>
<protein>
    <submittedName>
        <fullName evidence="2">DinB family protein</fullName>
    </submittedName>
</protein>
<dbReference type="InterPro" id="IPR034660">
    <property type="entry name" value="DinB/YfiT-like"/>
</dbReference>
<evidence type="ECO:0000259" key="1">
    <source>
        <dbReference type="Pfam" id="PF12867"/>
    </source>
</evidence>
<organism evidence="2 3">
    <name type="scientific">Paenibacillus taihuensis</name>
    <dbReference type="NCBI Taxonomy" id="1156355"/>
    <lineage>
        <taxon>Bacteria</taxon>
        <taxon>Bacillati</taxon>
        <taxon>Bacillota</taxon>
        <taxon>Bacilli</taxon>
        <taxon>Bacillales</taxon>
        <taxon>Paenibacillaceae</taxon>
        <taxon>Paenibacillus</taxon>
    </lineage>
</organism>
<gene>
    <name evidence="2" type="ORF">A8990_13143</name>
</gene>
<dbReference type="RefSeq" id="WP_116191210.1">
    <property type="nucleotide sequence ID" value="NZ_QTTN01000031.1"/>
</dbReference>
<comment type="caution">
    <text evidence="2">The sequence shown here is derived from an EMBL/GenBank/DDBJ whole genome shotgun (WGS) entry which is preliminary data.</text>
</comment>
<dbReference type="AlphaFoldDB" id="A0A3D9QWX4"/>
<evidence type="ECO:0000313" key="3">
    <source>
        <dbReference type="Proteomes" id="UP000256304"/>
    </source>
</evidence>
<proteinExistence type="predicted"/>
<sequence length="171" mass="20194">MSEDFVWRVFDKHMNQLIRLFKKCPPEQRRVIPDGFHNNVHWHLGHVLYITQHEVLGLSERPLVLPESYEDFFAFGTKPADWKEDPPEWDLLIAQLKELRHYIHESLEHRLTEPVGENFLRARDISELVSLTSLHLSYHQGVVYGMLKSMNMNTNEEEQVTPSTGSFLEER</sequence>
<dbReference type="EMBL" id="QTTN01000031">
    <property type="protein sequence ID" value="REE69724.1"/>
    <property type="molecule type" value="Genomic_DNA"/>
</dbReference>
<dbReference type="Gene3D" id="1.20.120.450">
    <property type="entry name" value="dinb family like domain"/>
    <property type="match status" value="1"/>
</dbReference>